<dbReference type="AlphaFoldDB" id="A0A562VDV2"/>
<sequence length="261" mass="28979">MLDDDVDPALAAEKLIHPQFPRAARYDPVWQGRYGIGPNPLWFAESLSELLELTPGMRVLDLGCGHAISAIFLAKEFGVEVVAVDLTVDPDENRALIAEAGVESLVTAVQGDAHDLGFDAESFDAIVSLDAYQYFGTEESFLPGLLRVLKPGGRLGAVVLGLTAEFDDGIPEHLTQGSTPDLSEFHSPQWWSDLWKRSGMVDIEYADMLPDGWRHWVRWFELAGGSGHERWREYCARWAQRLEVDAGRTLGFPRIVARKTG</sequence>
<proteinExistence type="predicted"/>
<comment type="caution">
    <text evidence="2">The sequence shown here is derived from an EMBL/GenBank/DDBJ whole genome shotgun (WGS) entry which is preliminary data.</text>
</comment>
<dbReference type="RefSeq" id="WP_147135829.1">
    <property type="nucleotide sequence ID" value="NZ_BAABIJ010000001.1"/>
</dbReference>
<feature type="domain" description="Methyltransferase" evidence="1">
    <location>
        <begin position="59"/>
        <end position="153"/>
    </location>
</feature>
<dbReference type="CDD" id="cd02440">
    <property type="entry name" value="AdoMet_MTases"/>
    <property type="match status" value="1"/>
</dbReference>
<evidence type="ECO:0000259" key="1">
    <source>
        <dbReference type="Pfam" id="PF13649"/>
    </source>
</evidence>
<keyword evidence="3" id="KW-1185">Reference proteome</keyword>
<organism evidence="2 3">
    <name type="scientific">Stackebrandtia albiflava</name>
    <dbReference type="NCBI Taxonomy" id="406432"/>
    <lineage>
        <taxon>Bacteria</taxon>
        <taxon>Bacillati</taxon>
        <taxon>Actinomycetota</taxon>
        <taxon>Actinomycetes</taxon>
        <taxon>Glycomycetales</taxon>
        <taxon>Glycomycetaceae</taxon>
        <taxon>Stackebrandtia</taxon>
    </lineage>
</organism>
<dbReference type="GO" id="GO:0032259">
    <property type="term" value="P:methylation"/>
    <property type="evidence" value="ECO:0007669"/>
    <property type="project" value="UniProtKB-KW"/>
</dbReference>
<dbReference type="EMBL" id="VLLL01000005">
    <property type="protein sequence ID" value="TWJ16066.1"/>
    <property type="molecule type" value="Genomic_DNA"/>
</dbReference>
<name>A0A562VDV2_9ACTN</name>
<keyword evidence="2" id="KW-0808">Transferase</keyword>
<dbReference type="InterPro" id="IPR041698">
    <property type="entry name" value="Methyltransf_25"/>
</dbReference>
<dbReference type="InterPro" id="IPR029063">
    <property type="entry name" value="SAM-dependent_MTases_sf"/>
</dbReference>
<dbReference type="OrthoDB" id="9782855at2"/>
<protein>
    <submittedName>
        <fullName evidence="2">Methyltransferase family protein</fullName>
    </submittedName>
</protein>
<accession>A0A562VDV2</accession>
<dbReference type="SUPFAM" id="SSF53335">
    <property type="entry name" value="S-adenosyl-L-methionine-dependent methyltransferases"/>
    <property type="match status" value="1"/>
</dbReference>
<dbReference type="Proteomes" id="UP000321617">
    <property type="component" value="Unassembled WGS sequence"/>
</dbReference>
<dbReference type="InterPro" id="IPR050447">
    <property type="entry name" value="Erg6_SMT_methyltransf"/>
</dbReference>
<evidence type="ECO:0000313" key="2">
    <source>
        <dbReference type="EMBL" id="TWJ16066.1"/>
    </source>
</evidence>
<evidence type="ECO:0000313" key="3">
    <source>
        <dbReference type="Proteomes" id="UP000321617"/>
    </source>
</evidence>
<dbReference type="PANTHER" id="PTHR44068">
    <property type="entry name" value="ZGC:194242"/>
    <property type="match status" value="1"/>
</dbReference>
<dbReference type="Pfam" id="PF13649">
    <property type="entry name" value="Methyltransf_25"/>
    <property type="match status" value="1"/>
</dbReference>
<dbReference type="PANTHER" id="PTHR44068:SF11">
    <property type="entry name" value="GERANYL DIPHOSPHATE 2-C-METHYLTRANSFERASE"/>
    <property type="match status" value="1"/>
</dbReference>
<keyword evidence="2" id="KW-0489">Methyltransferase</keyword>
<dbReference type="Gene3D" id="3.40.50.150">
    <property type="entry name" value="Vaccinia Virus protein VP39"/>
    <property type="match status" value="1"/>
</dbReference>
<reference evidence="2 3" key="1">
    <citation type="journal article" date="2013" name="Stand. Genomic Sci.">
        <title>Genomic Encyclopedia of Type Strains, Phase I: The one thousand microbial genomes (KMG-I) project.</title>
        <authorList>
            <person name="Kyrpides N.C."/>
            <person name="Woyke T."/>
            <person name="Eisen J.A."/>
            <person name="Garrity G."/>
            <person name="Lilburn T.G."/>
            <person name="Beck B.J."/>
            <person name="Whitman W.B."/>
            <person name="Hugenholtz P."/>
            <person name="Klenk H.P."/>
        </authorList>
    </citation>
    <scope>NUCLEOTIDE SEQUENCE [LARGE SCALE GENOMIC DNA]</scope>
    <source>
        <strain evidence="2 3">DSM 45044</strain>
    </source>
</reference>
<dbReference type="GO" id="GO:0008168">
    <property type="term" value="F:methyltransferase activity"/>
    <property type="evidence" value="ECO:0007669"/>
    <property type="project" value="UniProtKB-KW"/>
</dbReference>
<gene>
    <name evidence="2" type="ORF">LX16_1788</name>
</gene>